<evidence type="ECO:0000256" key="2">
    <source>
        <dbReference type="ARBA" id="ARBA00022748"/>
    </source>
</evidence>
<dbReference type="PROSITE" id="PS51352">
    <property type="entry name" value="THIOREDOXIN_2"/>
    <property type="match status" value="1"/>
</dbReference>
<evidence type="ECO:0000313" key="8">
    <source>
        <dbReference type="Proteomes" id="UP000291485"/>
    </source>
</evidence>
<comment type="caution">
    <text evidence="7">The sequence shown here is derived from an EMBL/GenBank/DDBJ whole genome shotgun (WGS) entry which is preliminary data.</text>
</comment>
<dbReference type="OrthoDB" id="1069091at2"/>
<keyword evidence="4" id="KW-0676">Redox-active center</keyword>
<gene>
    <name evidence="7" type="ORF">EZ449_20750</name>
</gene>
<dbReference type="PANTHER" id="PTHR42852">
    <property type="entry name" value="THIOL:DISULFIDE INTERCHANGE PROTEIN DSBE"/>
    <property type="match status" value="1"/>
</dbReference>
<dbReference type="AlphaFoldDB" id="A0A4R0NL92"/>
<keyword evidence="2" id="KW-0201">Cytochrome c-type biogenesis</keyword>
<dbReference type="InterPro" id="IPR017937">
    <property type="entry name" value="Thioredoxin_CS"/>
</dbReference>
<dbReference type="GO" id="GO:0030313">
    <property type="term" value="C:cell envelope"/>
    <property type="evidence" value="ECO:0007669"/>
    <property type="project" value="UniProtKB-SubCell"/>
</dbReference>
<name>A0A4R0NL92_9SPHI</name>
<proteinExistence type="predicted"/>
<feature type="signal peptide" evidence="5">
    <location>
        <begin position="1"/>
        <end position="22"/>
    </location>
</feature>
<evidence type="ECO:0000256" key="1">
    <source>
        <dbReference type="ARBA" id="ARBA00004196"/>
    </source>
</evidence>
<evidence type="ECO:0000313" key="7">
    <source>
        <dbReference type="EMBL" id="TCD00283.1"/>
    </source>
</evidence>
<dbReference type="GO" id="GO:0017004">
    <property type="term" value="P:cytochrome complex assembly"/>
    <property type="evidence" value="ECO:0007669"/>
    <property type="project" value="UniProtKB-KW"/>
</dbReference>
<accession>A0A4R0NL92</accession>
<dbReference type="GO" id="GO:0016209">
    <property type="term" value="F:antioxidant activity"/>
    <property type="evidence" value="ECO:0007669"/>
    <property type="project" value="InterPro"/>
</dbReference>
<dbReference type="CDD" id="cd02966">
    <property type="entry name" value="TlpA_like_family"/>
    <property type="match status" value="1"/>
</dbReference>
<dbReference type="RefSeq" id="WP_131562536.1">
    <property type="nucleotide sequence ID" value="NZ_SJSN01000024.1"/>
</dbReference>
<organism evidence="7 8">
    <name type="scientific">Pedobacter frigidisoli</name>
    <dbReference type="NCBI Taxonomy" id="2530455"/>
    <lineage>
        <taxon>Bacteria</taxon>
        <taxon>Pseudomonadati</taxon>
        <taxon>Bacteroidota</taxon>
        <taxon>Sphingobacteriia</taxon>
        <taxon>Sphingobacteriales</taxon>
        <taxon>Sphingobacteriaceae</taxon>
        <taxon>Pedobacter</taxon>
    </lineage>
</organism>
<dbReference type="GO" id="GO:0016491">
    <property type="term" value="F:oxidoreductase activity"/>
    <property type="evidence" value="ECO:0007669"/>
    <property type="project" value="InterPro"/>
</dbReference>
<dbReference type="EMBL" id="SJSN01000024">
    <property type="protein sequence ID" value="TCD00283.1"/>
    <property type="molecule type" value="Genomic_DNA"/>
</dbReference>
<dbReference type="Pfam" id="PF14289">
    <property type="entry name" value="DUF4369"/>
    <property type="match status" value="1"/>
</dbReference>
<evidence type="ECO:0000256" key="4">
    <source>
        <dbReference type="ARBA" id="ARBA00023284"/>
    </source>
</evidence>
<dbReference type="Gene3D" id="3.40.30.10">
    <property type="entry name" value="Glutaredoxin"/>
    <property type="match status" value="1"/>
</dbReference>
<evidence type="ECO:0000256" key="5">
    <source>
        <dbReference type="SAM" id="SignalP"/>
    </source>
</evidence>
<dbReference type="InterPro" id="IPR000866">
    <property type="entry name" value="AhpC/TSA"/>
</dbReference>
<dbReference type="InterPro" id="IPR036249">
    <property type="entry name" value="Thioredoxin-like_sf"/>
</dbReference>
<dbReference type="PROSITE" id="PS00194">
    <property type="entry name" value="THIOREDOXIN_1"/>
    <property type="match status" value="1"/>
</dbReference>
<dbReference type="SUPFAM" id="SSF52833">
    <property type="entry name" value="Thioredoxin-like"/>
    <property type="match status" value="1"/>
</dbReference>
<sequence>MTVRIILAFFLFPLFCSSQSTFSIQGSGLKLIDGDKIFLQYKTDEGVVNDSIVVANKTFYFKGKIKNTVRAGVYRNQNPKYSDEIYDYSFVYLEQGDIRFASKDTLLNSVVTGTQSNVDNSELKALLKPFLDKGKLLTDPYKITSSEMNDTAFVTKVKTQWYDYINSMIPLKLSFVKAHPSSFVSLLTLSEIIKDSKWLPEVESSYAKLSPKLQSSSTGKLLMKNMQLGKKVSVGMAAKDFAQPDPDGKIINLSDFKGKYVLVDFWASWCGPCRAENPNLLLAYNKFSNKGFTILSVSIDARKDKAAWLKAVKDDGMSWLQVSDLRGSKNTASQLYGVTVIPSNFLISPDGIVVAKDLKRNELHAKLASLLN</sequence>
<comment type="subcellular location">
    <subcellularLocation>
        <location evidence="1">Cell envelope</location>
    </subcellularLocation>
</comment>
<dbReference type="Pfam" id="PF00578">
    <property type="entry name" value="AhpC-TSA"/>
    <property type="match status" value="1"/>
</dbReference>
<dbReference type="InterPro" id="IPR013766">
    <property type="entry name" value="Thioredoxin_domain"/>
</dbReference>
<keyword evidence="3" id="KW-1015">Disulfide bond</keyword>
<feature type="chain" id="PRO_5020358683" evidence="5">
    <location>
        <begin position="23"/>
        <end position="372"/>
    </location>
</feature>
<keyword evidence="5" id="KW-0732">Signal</keyword>
<reference evidence="7 8" key="1">
    <citation type="submission" date="2019-02" db="EMBL/GenBank/DDBJ databases">
        <title>Pedobacter sp. RP-3-11 sp. nov., isolated from Arctic soil.</title>
        <authorList>
            <person name="Dahal R.H."/>
        </authorList>
    </citation>
    <scope>NUCLEOTIDE SEQUENCE [LARGE SCALE GENOMIC DNA]</scope>
    <source>
        <strain evidence="7 8">RP-3-11</strain>
    </source>
</reference>
<feature type="domain" description="Thioredoxin" evidence="6">
    <location>
        <begin position="232"/>
        <end position="372"/>
    </location>
</feature>
<dbReference type="Proteomes" id="UP000291485">
    <property type="component" value="Unassembled WGS sequence"/>
</dbReference>
<evidence type="ECO:0000256" key="3">
    <source>
        <dbReference type="ARBA" id="ARBA00023157"/>
    </source>
</evidence>
<evidence type="ECO:0000259" key="6">
    <source>
        <dbReference type="PROSITE" id="PS51352"/>
    </source>
</evidence>
<keyword evidence="8" id="KW-1185">Reference proteome</keyword>
<dbReference type="PANTHER" id="PTHR42852:SF6">
    <property type="entry name" value="THIOL:DISULFIDE INTERCHANGE PROTEIN DSBE"/>
    <property type="match status" value="1"/>
</dbReference>
<dbReference type="InterPro" id="IPR025380">
    <property type="entry name" value="DUF4369"/>
</dbReference>
<dbReference type="InterPro" id="IPR050553">
    <property type="entry name" value="Thioredoxin_ResA/DsbE_sf"/>
</dbReference>
<protein>
    <submittedName>
        <fullName evidence="7">AhpC/TSA family protein</fullName>
    </submittedName>
</protein>